<dbReference type="Proteomes" id="UP001596484">
    <property type="component" value="Unassembled WGS sequence"/>
</dbReference>
<protein>
    <recommendedName>
        <fullName evidence="4">Ferredoxin</fullName>
    </recommendedName>
</protein>
<reference evidence="3" key="1">
    <citation type="journal article" date="2019" name="Int. J. Syst. Evol. Microbiol.">
        <title>The Global Catalogue of Microorganisms (GCM) 10K type strain sequencing project: providing services to taxonomists for standard genome sequencing and annotation.</title>
        <authorList>
            <consortium name="The Broad Institute Genomics Platform"/>
            <consortium name="The Broad Institute Genome Sequencing Center for Infectious Disease"/>
            <person name="Wu L."/>
            <person name="Ma J."/>
        </authorList>
    </citation>
    <scope>NUCLEOTIDE SEQUENCE [LARGE SCALE GENOMIC DNA]</scope>
    <source>
        <strain evidence="3">ICMP 19430</strain>
    </source>
</reference>
<evidence type="ECO:0000313" key="2">
    <source>
        <dbReference type="EMBL" id="MFC7449072.1"/>
    </source>
</evidence>
<dbReference type="EMBL" id="JBHTCS010000017">
    <property type="protein sequence ID" value="MFC7449072.1"/>
    <property type="molecule type" value="Genomic_DNA"/>
</dbReference>
<evidence type="ECO:0008006" key="4">
    <source>
        <dbReference type="Google" id="ProtNLM"/>
    </source>
</evidence>
<proteinExistence type="predicted"/>
<dbReference type="RefSeq" id="WP_378405753.1">
    <property type="nucleotide sequence ID" value="NZ_JBHTCS010000017.1"/>
</dbReference>
<evidence type="ECO:0000313" key="3">
    <source>
        <dbReference type="Proteomes" id="UP001596484"/>
    </source>
</evidence>
<comment type="caution">
    <text evidence="2">The sequence shown here is derived from an EMBL/GenBank/DDBJ whole genome shotgun (WGS) entry which is preliminary data.</text>
</comment>
<gene>
    <name evidence="2" type="ORF">ACFQS9_14340</name>
</gene>
<keyword evidence="3" id="KW-1185">Reference proteome</keyword>
<sequence>MQQLDCESCGNRVLVEKYSQSHTSIQWLDDAERRCPEFRGRAERGEHSMFVTSCGALQDTVRQAVREGRLSESPRSTPVPGRLR</sequence>
<accession>A0ABW2RZE6</accession>
<organism evidence="2 3">
    <name type="scientific">Rhodococcus daqingensis</name>
    <dbReference type="NCBI Taxonomy" id="2479363"/>
    <lineage>
        <taxon>Bacteria</taxon>
        <taxon>Bacillati</taxon>
        <taxon>Actinomycetota</taxon>
        <taxon>Actinomycetes</taxon>
        <taxon>Mycobacteriales</taxon>
        <taxon>Nocardiaceae</taxon>
        <taxon>Rhodococcus</taxon>
    </lineage>
</organism>
<name>A0ABW2RZE6_9NOCA</name>
<feature type="region of interest" description="Disordered" evidence="1">
    <location>
        <begin position="65"/>
        <end position="84"/>
    </location>
</feature>
<evidence type="ECO:0000256" key="1">
    <source>
        <dbReference type="SAM" id="MobiDB-lite"/>
    </source>
</evidence>